<dbReference type="Proteomes" id="UP000224567">
    <property type="component" value="Unassembled WGS sequence"/>
</dbReference>
<dbReference type="AlphaFoldDB" id="A0A2G2WM47"/>
<comment type="caution">
    <text evidence="1">The sequence shown here is derived from an EMBL/GenBank/DDBJ whole genome shotgun (WGS) entry which is preliminary data.</text>
</comment>
<dbReference type="EMBL" id="MLFT02000006">
    <property type="protein sequence ID" value="PHT46249.1"/>
    <property type="molecule type" value="Genomic_DNA"/>
</dbReference>
<reference evidence="1 2" key="1">
    <citation type="journal article" date="2017" name="Genome Biol.">
        <title>New reference genome sequences of hot pepper reveal the massive evolution of plant disease-resistance genes by retroduplication.</title>
        <authorList>
            <person name="Kim S."/>
            <person name="Park J."/>
            <person name="Yeom S.I."/>
            <person name="Kim Y.M."/>
            <person name="Seo E."/>
            <person name="Kim K.T."/>
            <person name="Kim M.S."/>
            <person name="Lee J.M."/>
            <person name="Cheong K."/>
            <person name="Shin H.S."/>
            <person name="Kim S.B."/>
            <person name="Han K."/>
            <person name="Lee J."/>
            <person name="Park M."/>
            <person name="Lee H.A."/>
            <person name="Lee H.Y."/>
            <person name="Lee Y."/>
            <person name="Oh S."/>
            <person name="Lee J.H."/>
            <person name="Choi E."/>
            <person name="Choi E."/>
            <person name="Lee S.E."/>
            <person name="Jeon J."/>
            <person name="Kim H."/>
            <person name="Choi G."/>
            <person name="Song H."/>
            <person name="Lee J."/>
            <person name="Lee S.C."/>
            <person name="Kwon J.K."/>
            <person name="Lee H.Y."/>
            <person name="Koo N."/>
            <person name="Hong Y."/>
            <person name="Kim R.W."/>
            <person name="Kang W.H."/>
            <person name="Huh J.H."/>
            <person name="Kang B.C."/>
            <person name="Yang T.J."/>
            <person name="Lee Y.H."/>
            <person name="Bennetzen J.L."/>
            <person name="Choi D."/>
        </authorList>
    </citation>
    <scope>NUCLEOTIDE SEQUENCE [LARGE SCALE GENOMIC DNA]</scope>
    <source>
        <strain evidence="2">cv. PBC81</strain>
    </source>
</reference>
<gene>
    <name evidence="1" type="ORF">CQW23_15407</name>
</gene>
<dbReference type="STRING" id="33114.A0A2G2WM47"/>
<protein>
    <submittedName>
        <fullName evidence="1">Uncharacterized protein</fullName>
    </submittedName>
</protein>
<proteinExistence type="predicted"/>
<evidence type="ECO:0000313" key="2">
    <source>
        <dbReference type="Proteomes" id="UP000224567"/>
    </source>
</evidence>
<accession>A0A2G2WM47</accession>
<sequence>MEFYSLWNSCISLFTQWRHTRDAEWSLGLNIDFGGGAGGEDDDNNSQRGVGILHKNLTSSSSALQGLLRKIGAGLDDLLPSSAMGSASSSHQSGRLKKILAGLRANGEEGK</sequence>
<name>A0A2G2WM47_CAPBA</name>
<evidence type="ECO:0000313" key="1">
    <source>
        <dbReference type="EMBL" id="PHT46249.1"/>
    </source>
</evidence>
<organism evidence="1 2">
    <name type="scientific">Capsicum baccatum</name>
    <name type="common">Peruvian pepper</name>
    <dbReference type="NCBI Taxonomy" id="33114"/>
    <lineage>
        <taxon>Eukaryota</taxon>
        <taxon>Viridiplantae</taxon>
        <taxon>Streptophyta</taxon>
        <taxon>Embryophyta</taxon>
        <taxon>Tracheophyta</taxon>
        <taxon>Spermatophyta</taxon>
        <taxon>Magnoliopsida</taxon>
        <taxon>eudicotyledons</taxon>
        <taxon>Gunneridae</taxon>
        <taxon>Pentapetalae</taxon>
        <taxon>asterids</taxon>
        <taxon>lamiids</taxon>
        <taxon>Solanales</taxon>
        <taxon>Solanaceae</taxon>
        <taxon>Solanoideae</taxon>
        <taxon>Capsiceae</taxon>
        <taxon>Capsicum</taxon>
    </lineage>
</organism>
<reference evidence="2" key="2">
    <citation type="journal article" date="2017" name="J. Anim. Genet.">
        <title>Multiple reference genome sequences of hot pepper reveal the massive evolution of plant disease resistance genes by retroduplication.</title>
        <authorList>
            <person name="Kim S."/>
            <person name="Park J."/>
            <person name="Yeom S.-I."/>
            <person name="Kim Y.-M."/>
            <person name="Seo E."/>
            <person name="Kim K.-T."/>
            <person name="Kim M.-S."/>
            <person name="Lee J.M."/>
            <person name="Cheong K."/>
            <person name="Shin H.-S."/>
            <person name="Kim S.-B."/>
            <person name="Han K."/>
            <person name="Lee J."/>
            <person name="Park M."/>
            <person name="Lee H.-A."/>
            <person name="Lee H.-Y."/>
            <person name="Lee Y."/>
            <person name="Oh S."/>
            <person name="Lee J.H."/>
            <person name="Choi E."/>
            <person name="Choi E."/>
            <person name="Lee S.E."/>
            <person name="Jeon J."/>
            <person name="Kim H."/>
            <person name="Choi G."/>
            <person name="Song H."/>
            <person name="Lee J."/>
            <person name="Lee S.-C."/>
            <person name="Kwon J.-K."/>
            <person name="Lee H.-Y."/>
            <person name="Koo N."/>
            <person name="Hong Y."/>
            <person name="Kim R.W."/>
            <person name="Kang W.-H."/>
            <person name="Huh J.H."/>
            <person name="Kang B.-C."/>
            <person name="Yang T.-J."/>
            <person name="Lee Y.-H."/>
            <person name="Bennetzen J.L."/>
            <person name="Choi D."/>
        </authorList>
    </citation>
    <scope>NUCLEOTIDE SEQUENCE [LARGE SCALE GENOMIC DNA]</scope>
    <source>
        <strain evidence="2">cv. PBC81</strain>
    </source>
</reference>
<keyword evidence="2" id="KW-1185">Reference proteome</keyword>